<dbReference type="STRING" id="561184.SAMN05216376_101357"/>
<evidence type="ECO:0000256" key="1">
    <source>
        <dbReference type="ARBA" id="ARBA00001231"/>
    </source>
</evidence>
<dbReference type="GO" id="GO:0004563">
    <property type="term" value="F:beta-N-acetylhexosaminidase activity"/>
    <property type="evidence" value="ECO:0007669"/>
    <property type="project" value="UniProtKB-EC"/>
</dbReference>
<dbReference type="InterPro" id="IPR001764">
    <property type="entry name" value="Glyco_hydro_3_N"/>
</dbReference>
<feature type="domain" description="7,8-dihydro-6-hydroxymethylpterin-pyrophosphokinase" evidence="6">
    <location>
        <begin position="308"/>
        <end position="319"/>
    </location>
</feature>
<dbReference type="InterPro" id="IPR017853">
    <property type="entry name" value="GH"/>
</dbReference>
<comment type="similarity">
    <text evidence="2">Belongs to the glycosyl hydrolase 3 family.</text>
</comment>
<dbReference type="GO" id="GO:0009396">
    <property type="term" value="P:folic acid-containing compound biosynthetic process"/>
    <property type="evidence" value="ECO:0007669"/>
    <property type="project" value="InterPro"/>
</dbReference>
<comment type="catalytic activity">
    <reaction evidence="1">
        <text>Hydrolysis of terminal non-reducing N-acetyl-D-hexosamine residues in N-acetyl-beta-D-hexosaminides.</text>
        <dbReference type="EC" id="3.2.1.52"/>
    </reaction>
</comment>
<dbReference type="GO" id="GO:0003848">
    <property type="term" value="F:2-amino-4-hydroxy-6-hydroxymethyldihydropteridine diphosphokinase activity"/>
    <property type="evidence" value="ECO:0007669"/>
    <property type="project" value="InterPro"/>
</dbReference>
<protein>
    <recommendedName>
        <fullName evidence="3">beta-N-acetylhexosaminidase</fullName>
        <ecNumber evidence="3">3.2.1.52</ecNumber>
    </recommendedName>
</protein>
<dbReference type="RefSeq" id="WP_052244346.1">
    <property type="nucleotide sequence ID" value="NZ_JSUQ01000005.1"/>
</dbReference>
<accession>A0A0B3SB38</accession>
<dbReference type="PROSITE" id="PS00794">
    <property type="entry name" value="HPPK"/>
    <property type="match status" value="1"/>
</dbReference>
<evidence type="ECO:0000313" key="7">
    <source>
        <dbReference type="EMBL" id="KHQ53891.1"/>
    </source>
</evidence>
<organism evidence="7 8">
    <name type="scientific">Mameliella alba</name>
    <dbReference type="NCBI Taxonomy" id="561184"/>
    <lineage>
        <taxon>Bacteria</taxon>
        <taxon>Pseudomonadati</taxon>
        <taxon>Pseudomonadota</taxon>
        <taxon>Alphaproteobacteria</taxon>
        <taxon>Rhodobacterales</taxon>
        <taxon>Roseobacteraceae</taxon>
        <taxon>Mameliella</taxon>
    </lineage>
</organism>
<keyword evidence="4" id="KW-0378">Hydrolase</keyword>
<dbReference type="PROSITE" id="PS00775">
    <property type="entry name" value="GLYCOSYL_HYDROL_F3"/>
    <property type="match status" value="1"/>
</dbReference>
<name>A0A0B3SB38_9RHOB</name>
<dbReference type="SUPFAM" id="SSF51445">
    <property type="entry name" value="(Trans)glycosidases"/>
    <property type="match status" value="1"/>
</dbReference>
<evidence type="ECO:0000256" key="2">
    <source>
        <dbReference type="ARBA" id="ARBA00005336"/>
    </source>
</evidence>
<sequence length="336" mass="36357">MSGFGAVILGCAGPVLSVEEIALFSGTRPFGFILFDRNLRNADQIRALCDELRAAAGHDAPIFIDQEGGRVQRLRPPLARSWAPPLEDAGSEDAERRFYVRGCLIAHELRALGIDGNCVPTLDIARPDTHPVLQNRCYGADRDSVIRNGRALVTGCRDGGVLPVMKHMPGHGRGTLDSHLDLPRVSTPKSVLSNEDFATFAAFADLPLGMSAHLVFEDIDPRPATLSPVMIRLIRDEIGFDGLLMTDDISMQALSGSVAERGRAAQDAGCDVILHCNGDLSEMRELCETVGVMDSAAQRRAERALAARTAPRPVDIDVLRAEADAFFVQDLRPDPA</sequence>
<proteinExistence type="inferred from homology"/>
<comment type="caution">
    <text evidence="7">The sequence shown here is derived from an EMBL/GenBank/DDBJ whole genome shotgun (WGS) entry which is preliminary data.</text>
</comment>
<keyword evidence="5" id="KW-0326">Glycosidase</keyword>
<evidence type="ECO:0000313" key="8">
    <source>
        <dbReference type="Proteomes" id="UP000030960"/>
    </source>
</evidence>
<dbReference type="InterPro" id="IPR036962">
    <property type="entry name" value="Glyco_hydro_3_N_sf"/>
</dbReference>
<gene>
    <name evidence="7" type="ORF">OA50_01479</name>
</gene>
<dbReference type="Pfam" id="PF00933">
    <property type="entry name" value="Glyco_hydro_3"/>
    <property type="match status" value="1"/>
</dbReference>
<dbReference type="PATRIC" id="fig|1515334.3.peg.1479"/>
<keyword evidence="8" id="KW-1185">Reference proteome</keyword>
<evidence type="ECO:0000256" key="5">
    <source>
        <dbReference type="ARBA" id="ARBA00023295"/>
    </source>
</evidence>
<dbReference type="InterPro" id="IPR050226">
    <property type="entry name" value="NagZ_Beta-hexosaminidase"/>
</dbReference>
<reference evidence="7 8" key="1">
    <citation type="submission" date="2014-10" db="EMBL/GenBank/DDBJ databases">
        <title>Genome sequence of Ponticoccus sp. strain UMTAT08 isolated from clonal culture of toxic dinoflagellate Alexandrium tamiyavanichii.</title>
        <authorList>
            <person name="Gan H.Y."/>
            <person name="Muhd D.-D."/>
            <person name="Mohd Noor M.E."/>
            <person name="Yeong Y.S."/>
            <person name="Usup G."/>
        </authorList>
    </citation>
    <scope>NUCLEOTIDE SEQUENCE [LARGE SCALE GENOMIC DNA]</scope>
    <source>
        <strain evidence="7 8">UMTAT08</strain>
    </source>
</reference>
<evidence type="ECO:0000259" key="6">
    <source>
        <dbReference type="PROSITE" id="PS00794"/>
    </source>
</evidence>
<dbReference type="EC" id="3.2.1.52" evidence="3"/>
<dbReference type="AlphaFoldDB" id="A0A0B3SB38"/>
<dbReference type="Proteomes" id="UP000030960">
    <property type="component" value="Unassembled WGS sequence"/>
</dbReference>
<dbReference type="OrthoDB" id="9786661at2"/>
<dbReference type="InterPro" id="IPR000550">
    <property type="entry name" value="Hppk"/>
</dbReference>
<dbReference type="InterPro" id="IPR019800">
    <property type="entry name" value="Glyco_hydro_3_AS"/>
</dbReference>
<evidence type="ECO:0000256" key="3">
    <source>
        <dbReference type="ARBA" id="ARBA00012663"/>
    </source>
</evidence>
<dbReference type="Gene3D" id="3.20.20.300">
    <property type="entry name" value="Glycoside hydrolase, family 3, N-terminal domain"/>
    <property type="match status" value="1"/>
</dbReference>
<dbReference type="EMBL" id="JSUQ01000005">
    <property type="protein sequence ID" value="KHQ53891.1"/>
    <property type="molecule type" value="Genomic_DNA"/>
</dbReference>
<evidence type="ECO:0000256" key="4">
    <source>
        <dbReference type="ARBA" id="ARBA00022801"/>
    </source>
</evidence>
<dbReference type="PANTHER" id="PTHR30480">
    <property type="entry name" value="BETA-HEXOSAMINIDASE-RELATED"/>
    <property type="match status" value="1"/>
</dbReference>
<dbReference type="GO" id="GO:0005975">
    <property type="term" value="P:carbohydrate metabolic process"/>
    <property type="evidence" value="ECO:0007669"/>
    <property type="project" value="InterPro"/>
</dbReference>
<dbReference type="PANTHER" id="PTHR30480:SF13">
    <property type="entry name" value="BETA-HEXOSAMINIDASE"/>
    <property type="match status" value="1"/>
</dbReference>
<dbReference type="GO" id="GO:0009254">
    <property type="term" value="P:peptidoglycan turnover"/>
    <property type="evidence" value="ECO:0007669"/>
    <property type="project" value="TreeGrafter"/>
</dbReference>